<dbReference type="EMBL" id="LR214970">
    <property type="protein sequence ID" value="VEU60451.1"/>
    <property type="molecule type" value="Genomic_DNA"/>
</dbReference>
<gene>
    <name evidence="1" type="ORF">NCTC10122_00039</name>
</gene>
<protein>
    <submittedName>
        <fullName evidence="1">Uncharacterized protein</fullName>
    </submittedName>
</protein>
<name>A0A449A897_9BACT</name>
<proteinExistence type="predicted"/>
<organism evidence="1 2">
    <name type="scientific">Mycoplasmopsis bovigenitalium</name>
    <dbReference type="NCBI Taxonomy" id="2112"/>
    <lineage>
        <taxon>Bacteria</taxon>
        <taxon>Bacillati</taxon>
        <taxon>Mycoplasmatota</taxon>
        <taxon>Mycoplasmoidales</taxon>
        <taxon>Metamycoplasmataceae</taxon>
        <taxon>Mycoplasmopsis</taxon>
    </lineage>
</organism>
<evidence type="ECO:0000313" key="1">
    <source>
        <dbReference type="EMBL" id="VEU60451.1"/>
    </source>
</evidence>
<accession>A0A449A897</accession>
<dbReference type="RefSeq" id="WP_096386484.1">
    <property type="nucleotide sequence ID" value="NZ_AP017902.1"/>
</dbReference>
<dbReference type="Proteomes" id="UP000290942">
    <property type="component" value="Chromosome"/>
</dbReference>
<reference evidence="1 2" key="1">
    <citation type="submission" date="2019-01" db="EMBL/GenBank/DDBJ databases">
        <authorList>
            <consortium name="Pathogen Informatics"/>
        </authorList>
    </citation>
    <scope>NUCLEOTIDE SEQUENCE [LARGE SCALE GENOMIC DNA]</scope>
    <source>
        <strain evidence="1 2">NCTC10122</strain>
    </source>
</reference>
<dbReference type="AlphaFoldDB" id="A0A449A897"/>
<evidence type="ECO:0000313" key="2">
    <source>
        <dbReference type="Proteomes" id="UP000290942"/>
    </source>
</evidence>
<sequence length="69" mass="7663">MSNQNEEKKQESAPAVVGLIKVSDELLDLSSFKKPTKKTEPVADVVKKDGELTPREKAILERLKAKAEK</sequence>